<dbReference type="SUPFAM" id="SSF48366">
    <property type="entry name" value="Ras GEF"/>
    <property type="match status" value="1"/>
</dbReference>
<feature type="domain" description="DH" evidence="6">
    <location>
        <begin position="207"/>
        <end position="394"/>
    </location>
</feature>
<dbReference type="GO" id="GO:0000786">
    <property type="term" value="C:nucleosome"/>
    <property type="evidence" value="ECO:0007669"/>
    <property type="project" value="InterPro"/>
</dbReference>
<dbReference type="InterPro" id="IPR055251">
    <property type="entry name" value="SOS1_NGEF_PH"/>
</dbReference>
<dbReference type="InterPro" id="IPR000219">
    <property type="entry name" value="DH_dom"/>
</dbReference>
<dbReference type="PROSITE" id="PS50009">
    <property type="entry name" value="RASGEF_CAT"/>
    <property type="match status" value="1"/>
</dbReference>
<dbReference type="CDD" id="cd22914">
    <property type="entry name" value="HFD_SOS1_rpt1"/>
    <property type="match status" value="1"/>
</dbReference>
<dbReference type="InterPro" id="IPR019804">
    <property type="entry name" value="Ras_G-nucl-exch_fac_CS"/>
</dbReference>
<evidence type="ECO:0000259" key="6">
    <source>
        <dbReference type="PROSITE" id="PS50010"/>
    </source>
</evidence>
<feature type="compositionally biased region" description="Pro residues" evidence="3">
    <location>
        <begin position="1134"/>
        <end position="1144"/>
    </location>
</feature>
<dbReference type="InterPro" id="IPR000651">
    <property type="entry name" value="Ras-like_Gua-exchang_fac_N"/>
</dbReference>
<dbReference type="InterPro" id="IPR001849">
    <property type="entry name" value="PH_domain"/>
</dbReference>
<evidence type="ECO:0000313" key="8">
    <source>
        <dbReference type="Proteomes" id="UP000085678"/>
    </source>
</evidence>
<feature type="domain" description="PH" evidence="4">
    <location>
        <begin position="445"/>
        <end position="550"/>
    </location>
</feature>
<feature type="region of interest" description="Disordered" evidence="3">
    <location>
        <begin position="1211"/>
        <end position="1256"/>
    </location>
</feature>
<dbReference type="Gene3D" id="1.20.870.10">
    <property type="entry name" value="Son of sevenless (SoS) protein Chain: S domain 1"/>
    <property type="match status" value="1"/>
</dbReference>
<evidence type="ECO:0000259" key="4">
    <source>
        <dbReference type="PROSITE" id="PS50003"/>
    </source>
</evidence>
<dbReference type="PROSITE" id="PS50003">
    <property type="entry name" value="PH_DOMAIN"/>
    <property type="match status" value="1"/>
</dbReference>
<dbReference type="SMART" id="SM00325">
    <property type="entry name" value="RhoGEF"/>
    <property type="match status" value="1"/>
</dbReference>
<sequence>MSILSPIAVSGSEQSIYNFESEDNSAKWKSLLVAALQKVQHQVHPSLSCREDALEYIETLIFQLLGMLCSCQPHNVQEVEDRVQKTFPHPIDKWAVSDAQNALEKGKKKSPLVLPVDKIHPLLIREVLGYKVDFQVSLYVVAVLEYIAADILKLAGNYVKNIKHQEITCQDIKVAMCADKVLMDMFFQDDEVSLTVEEEPVRRDSLTYEEIVKDLVLEETQYLRELDMIIKVFRAPFANLFPKSKDLEVIFSNVLDIRNLTSKLLSSLEDTVEMTDENTPPLIGGCFEEIAEGAEFEVYGKYTEDMMKPHARDRLNTLLQRKDVSLTFQTAGQGFVEAVKYVLPKLLLGPIYHFLHYFESIKALKDASIDEEDKQSLEEAESMLLPLKTEVEKKSAGLLAKRKPGESTFRLHGQLGRQATLHKINELQKQIDGWEGKAIRQSCNEFVMEGVLLKQTGRNLRERQAFLFDGLIILCKQNLRRSSVTIGPAVEFRLKEKFYMRKVDVIDHEDAEDLKNAFELQVRDHPSVTLVAKTYEEKCNWMAALIALHTRSMLDRKLDSILVEEEKNAPLRLPSKEEYRFGDEDTPENIVFEQNLKYEGESPLIKGGTLLKLVERLTYHMYRYADPKFVRTFLTTFRSFCTPQELLDLLIERFNIPEPLPVDPVKELDDLAYREEIKRFRKEFVKPIQFRVLNVLRHWVNNHFYDFERDSDLQDKLKEFLDTVKGKAMRKWVESITKIIQRREIPGGEKPEVVLSVTPPQIEWYAARTPDEYNLMTLHPIEIARQVTLLEFDLYRAVKPSELVGSVWIKKEKNQTSPNLLKMIHHSTMFTFWLERCIIEADNFEERIAVMSRTLEILLVFQELNNFNGMLEVVSALHSAPVYRLEHTFIELPHKLLKAFDEAKELNSDHFKKYIEKLRSINPPCVPFLGMYLTNILYTEEGNPDFLVNRGPGLINFSKRRKVAEICGEIQQYQNQPYCLIPEPSIRQFFENLNPLEDMTEKEFNDYLYNKSLELEPRHAKGPTKHPRKNGYPLKSPGIKPSSGRDSVLKPSSIRDRHGTLPKSLHEGRAFSFARLQEEDIDLPGSQCGTPSTPSTPLTPPAVSQGNVSDSDSSVFAQVLIGPGEGIQGNNEPPEVPPIPPPLPPRRRDHSSSSEPPSSVPPVPPRPDQPPPPLPPRRTTDPNMRTHSAYALQHFYHGDIISHAGSTSSLFTRRNSDRETSSSSSSSAFVNGDSEPNSVPALPPKTYKTLQRNQSS</sequence>
<dbReference type="GO" id="GO:0007265">
    <property type="term" value="P:Ras protein signal transduction"/>
    <property type="evidence" value="ECO:0007669"/>
    <property type="project" value="TreeGrafter"/>
</dbReference>
<dbReference type="GO" id="GO:0003677">
    <property type="term" value="F:DNA binding"/>
    <property type="evidence" value="ECO:0007669"/>
    <property type="project" value="InterPro"/>
</dbReference>
<dbReference type="PROSITE" id="PS00720">
    <property type="entry name" value="RASGEF"/>
    <property type="match status" value="1"/>
</dbReference>
<dbReference type="Proteomes" id="UP000085678">
    <property type="component" value="Unplaced"/>
</dbReference>
<organism evidence="8 9">
    <name type="scientific">Lingula anatina</name>
    <name type="common">Brachiopod</name>
    <name type="synonym">Lingula unguis</name>
    <dbReference type="NCBI Taxonomy" id="7574"/>
    <lineage>
        <taxon>Eukaryota</taxon>
        <taxon>Metazoa</taxon>
        <taxon>Spiralia</taxon>
        <taxon>Lophotrochozoa</taxon>
        <taxon>Brachiopoda</taxon>
        <taxon>Linguliformea</taxon>
        <taxon>Lingulata</taxon>
        <taxon>Lingulida</taxon>
        <taxon>Linguloidea</taxon>
        <taxon>Lingulidae</taxon>
        <taxon>Lingula</taxon>
    </lineage>
</organism>
<feature type="compositionally biased region" description="Basic residues" evidence="3">
    <location>
        <begin position="1020"/>
        <end position="1029"/>
    </location>
</feature>
<keyword evidence="8" id="KW-1185">Reference proteome</keyword>
<dbReference type="PRINTS" id="PR00620">
    <property type="entry name" value="HISTONEH2A"/>
</dbReference>
<dbReference type="FunFam" id="1.10.20.10:FF:000029">
    <property type="entry name" value="son of sevenless homolog 1 isoform X1"/>
    <property type="match status" value="1"/>
</dbReference>
<evidence type="ECO:0000313" key="9">
    <source>
        <dbReference type="RefSeq" id="XP_013393701.1"/>
    </source>
</evidence>
<gene>
    <name evidence="9" type="primary">LOC106161320</name>
</gene>
<dbReference type="GO" id="GO:0030527">
    <property type="term" value="F:structural constituent of chromatin"/>
    <property type="evidence" value="ECO:0007669"/>
    <property type="project" value="InterPro"/>
</dbReference>
<dbReference type="PANTHER" id="PTHR23113">
    <property type="entry name" value="GUANINE NUCLEOTIDE EXCHANGE FACTOR"/>
    <property type="match status" value="1"/>
</dbReference>
<dbReference type="SUPFAM" id="SSF47113">
    <property type="entry name" value="Histone-fold"/>
    <property type="match status" value="1"/>
</dbReference>
<keyword evidence="1 2" id="KW-0344">Guanine-nucleotide releasing factor</keyword>
<reference evidence="9" key="1">
    <citation type="submission" date="2025-08" db="UniProtKB">
        <authorList>
            <consortium name="RefSeq"/>
        </authorList>
    </citation>
    <scope>IDENTIFICATION</scope>
    <source>
        <tissue evidence="9">Gonads</tissue>
    </source>
</reference>
<dbReference type="InterPro" id="IPR001895">
    <property type="entry name" value="RASGEF_cat_dom"/>
</dbReference>
<dbReference type="InterPro" id="IPR011993">
    <property type="entry name" value="PH-like_dom_sf"/>
</dbReference>
<dbReference type="PROSITE" id="PS50212">
    <property type="entry name" value="RASGEF_NTER"/>
    <property type="match status" value="1"/>
</dbReference>
<dbReference type="InterPro" id="IPR002119">
    <property type="entry name" value="Histone_H2A"/>
</dbReference>
<dbReference type="CDD" id="cd06224">
    <property type="entry name" value="REM"/>
    <property type="match status" value="1"/>
</dbReference>
<dbReference type="Gene3D" id="1.20.900.10">
    <property type="entry name" value="Dbl homology (DH) domain"/>
    <property type="match status" value="1"/>
</dbReference>
<dbReference type="PROSITE" id="PS50010">
    <property type="entry name" value="DH_2"/>
    <property type="match status" value="1"/>
</dbReference>
<evidence type="ECO:0000259" key="7">
    <source>
        <dbReference type="PROSITE" id="PS50212"/>
    </source>
</evidence>
<feature type="domain" description="Ras-GEF" evidence="5">
    <location>
        <begin position="779"/>
        <end position="1018"/>
    </location>
</feature>
<dbReference type="GeneID" id="106161320"/>
<feature type="domain" description="N-terminal Ras-GEF" evidence="7">
    <location>
        <begin position="601"/>
        <end position="744"/>
    </location>
</feature>
<dbReference type="Pfam" id="PF00617">
    <property type="entry name" value="RasGEF"/>
    <property type="match status" value="1"/>
</dbReference>
<feature type="region of interest" description="Disordered" evidence="3">
    <location>
        <begin position="1123"/>
        <end position="1184"/>
    </location>
</feature>
<dbReference type="InterPro" id="IPR008937">
    <property type="entry name" value="Ras-like_GEF"/>
</dbReference>
<evidence type="ECO:0000256" key="3">
    <source>
        <dbReference type="SAM" id="MobiDB-lite"/>
    </source>
</evidence>
<dbReference type="Gene3D" id="1.10.20.10">
    <property type="entry name" value="Histone, subunit A"/>
    <property type="match status" value="1"/>
</dbReference>
<dbReference type="GO" id="GO:0046982">
    <property type="term" value="F:protein heterodimerization activity"/>
    <property type="evidence" value="ECO:0007669"/>
    <property type="project" value="InterPro"/>
</dbReference>
<dbReference type="SUPFAM" id="SSF48065">
    <property type="entry name" value="DBL homology domain (DH-domain)"/>
    <property type="match status" value="1"/>
</dbReference>
<dbReference type="SMART" id="SM00147">
    <property type="entry name" value="RasGEF"/>
    <property type="match status" value="1"/>
</dbReference>
<dbReference type="Pfam" id="PF22697">
    <property type="entry name" value="SOS1_NGEF_PH"/>
    <property type="match status" value="1"/>
</dbReference>
<dbReference type="SMART" id="SM00229">
    <property type="entry name" value="RasGEFN"/>
    <property type="match status" value="1"/>
</dbReference>
<dbReference type="AlphaFoldDB" id="A0A1S3I772"/>
<proteinExistence type="predicted"/>
<dbReference type="GO" id="GO:0005085">
    <property type="term" value="F:guanyl-nucleotide exchange factor activity"/>
    <property type="evidence" value="ECO:0007669"/>
    <property type="project" value="UniProtKB-KW"/>
</dbReference>
<dbReference type="CDD" id="cd22915">
    <property type="entry name" value="HFD_SOS1_rpt2"/>
    <property type="match status" value="1"/>
</dbReference>
<dbReference type="RefSeq" id="XP_013393701.1">
    <property type="nucleotide sequence ID" value="XM_013538247.1"/>
</dbReference>
<feature type="region of interest" description="Disordered" evidence="3">
    <location>
        <begin position="1016"/>
        <end position="1068"/>
    </location>
</feature>
<dbReference type="CDD" id="cd00155">
    <property type="entry name" value="RasGEF"/>
    <property type="match status" value="1"/>
</dbReference>
<dbReference type="CDD" id="cd01261">
    <property type="entry name" value="PH_SOS"/>
    <property type="match status" value="1"/>
</dbReference>
<dbReference type="Gene3D" id="1.10.840.10">
    <property type="entry name" value="Ras guanine-nucleotide exchange factors catalytic domain"/>
    <property type="match status" value="1"/>
</dbReference>
<evidence type="ECO:0000259" key="5">
    <source>
        <dbReference type="PROSITE" id="PS50009"/>
    </source>
</evidence>
<feature type="compositionally biased region" description="Basic and acidic residues" evidence="3">
    <location>
        <begin position="1053"/>
        <end position="1068"/>
    </location>
</feature>
<accession>A0A1S3I772</accession>
<dbReference type="SMART" id="SM00233">
    <property type="entry name" value="PH"/>
    <property type="match status" value="1"/>
</dbReference>
<evidence type="ECO:0000256" key="1">
    <source>
        <dbReference type="ARBA" id="ARBA00022658"/>
    </source>
</evidence>
<dbReference type="GO" id="GO:0005886">
    <property type="term" value="C:plasma membrane"/>
    <property type="evidence" value="ECO:0007669"/>
    <property type="project" value="TreeGrafter"/>
</dbReference>
<dbReference type="InterPro" id="IPR009072">
    <property type="entry name" value="Histone-fold"/>
</dbReference>
<dbReference type="InterPro" id="IPR036964">
    <property type="entry name" value="RASGEF_cat_dom_sf"/>
</dbReference>
<evidence type="ECO:0000256" key="2">
    <source>
        <dbReference type="PROSITE-ProRule" id="PRU00168"/>
    </source>
</evidence>
<feature type="compositionally biased region" description="Pro residues" evidence="3">
    <location>
        <begin position="1158"/>
        <end position="1176"/>
    </location>
</feature>
<dbReference type="Pfam" id="PF00621">
    <property type="entry name" value="RhoGEF"/>
    <property type="match status" value="1"/>
</dbReference>
<feature type="region of interest" description="Disordered" evidence="3">
    <location>
        <begin position="1082"/>
        <end position="1111"/>
    </location>
</feature>
<dbReference type="Gene3D" id="2.30.29.30">
    <property type="entry name" value="Pleckstrin-homology domain (PH domain)/Phosphotyrosine-binding domain (PTB)"/>
    <property type="match status" value="1"/>
</dbReference>
<protein>
    <submittedName>
        <fullName evidence="9">Son of sevenless homolog 1-like isoform X2</fullName>
    </submittedName>
</protein>
<dbReference type="PANTHER" id="PTHR23113:SF363">
    <property type="entry name" value="PROTEIN SON OF SEVENLESS"/>
    <property type="match status" value="1"/>
</dbReference>
<feature type="compositionally biased region" description="Polar residues" evidence="3">
    <location>
        <begin position="1102"/>
        <end position="1111"/>
    </location>
</feature>
<name>A0A1S3I772_LINAN</name>
<dbReference type="InterPro" id="IPR035899">
    <property type="entry name" value="DBL_dom_sf"/>
</dbReference>
<dbReference type="OrthoDB" id="546434at2759"/>
<dbReference type="SUPFAM" id="SSF50729">
    <property type="entry name" value="PH domain-like"/>
    <property type="match status" value="1"/>
</dbReference>
<dbReference type="Gene3D" id="6.10.250.3060">
    <property type="match status" value="1"/>
</dbReference>
<dbReference type="InterPro" id="IPR023578">
    <property type="entry name" value="Ras_GEF_dom_sf"/>
</dbReference>
<dbReference type="Pfam" id="PF00618">
    <property type="entry name" value="RasGEF_N"/>
    <property type="match status" value="1"/>
</dbReference>